<evidence type="ECO:0000313" key="9">
    <source>
        <dbReference type="EMBL" id="MBA4492937.1"/>
    </source>
</evidence>
<dbReference type="SUPFAM" id="SSF52743">
    <property type="entry name" value="Subtilisin-like"/>
    <property type="match status" value="1"/>
</dbReference>
<accession>A0A7W1WN40</accession>
<evidence type="ECO:0000256" key="2">
    <source>
        <dbReference type="ARBA" id="ARBA00022670"/>
    </source>
</evidence>
<dbReference type="InterPro" id="IPR000209">
    <property type="entry name" value="Peptidase_S8/S53_dom"/>
</dbReference>
<proteinExistence type="inferred from homology"/>
<dbReference type="Proteomes" id="UP000535491">
    <property type="component" value="Unassembled WGS sequence"/>
</dbReference>
<organism evidence="9 10">
    <name type="scientific">Paenactinomyces guangxiensis</name>
    <dbReference type="NCBI Taxonomy" id="1490290"/>
    <lineage>
        <taxon>Bacteria</taxon>
        <taxon>Bacillati</taxon>
        <taxon>Bacillota</taxon>
        <taxon>Bacilli</taxon>
        <taxon>Bacillales</taxon>
        <taxon>Thermoactinomycetaceae</taxon>
        <taxon>Paenactinomyces</taxon>
    </lineage>
</organism>
<dbReference type="EMBL" id="JACEIQ010000001">
    <property type="protein sequence ID" value="MBA4492937.1"/>
    <property type="molecule type" value="Genomic_DNA"/>
</dbReference>
<name>A0A7W1WN40_9BACL</name>
<evidence type="ECO:0000256" key="6">
    <source>
        <dbReference type="PROSITE-ProRule" id="PRU01240"/>
    </source>
</evidence>
<dbReference type="InterPro" id="IPR022398">
    <property type="entry name" value="Peptidase_S8_His-AS"/>
</dbReference>
<dbReference type="InterPro" id="IPR023828">
    <property type="entry name" value="Peptidase_S8_Ser-AS"/>
</dbReference>
<feature type="domain" description="Peptidase S8/S53" evidence="8">
    <location>
        <begin position="121"/>
        <end position="353"/>
    </location>
</feature>
<dbReference type="InterPro" id="IPR023827">
    <property type="entry name" value="Peptidase_S8_Asp-AS"/>
</dbReference>
<dbReference type="InterPro" id="IPR015500">
    <property type="entry name" value="Peptidase_S8_subtilisin-rel"/>
</dbReference>
<comment type="similarity">
    <text evidence="1 6 7">Belongs to the peptidase S8 family.</text>
</comment>
<dbReference type="PANTHER" id="PTHR43806">
    <property type="entry name" value="PEPTIDASE S8"/>
    <property type="match status" value="1"/>
</dbReference>
<dbReference type="PROSITE" id="PS00138">
    <property type="entry name" value="SUBTILASE_SER"/>
    <property type="match status" value="1"/>
</dbReference>
<evidence type="ECO:0000256" key="3">
    <source>
        <dbReference type="ARBA" id="ARBA00022723"/>
    </source>
</evidence>
<evidence type="ECO:0000256" key="7">
    <source>
        <dbReference type="RuleBase" id="RU003355"/>
    </source>
</evidence>
<keyword evidence="4 6" id="KW-0378">Hydrolase</keyword>
<dbReference type="InterPro" id="IPR034202">
    <property type="entry name" value="Subtilisin_Carlsberg-like"/>
</dbReference>
<keyword evidence="10" id="KW-1185">Reference proteome</keyword>
<evidence type="ECO:0000256" key="5">
    <source>
        <dbReference type="ARBA" id="ARBA00022825"/>
    </source>
</evidence>
<sequence>MNLSDWLLPSTNSRFQKRRKFRQIFYLRNGIHIGSYLQDMRRSGVRPLRYLSHLGMIIGEHETNFASQSLEGHPDVEYTEPDISITITEPYVGTITPVQTPTMPWGVELIDAAKVWPYTRGRGVRVAVIDTGVSGEHPAIRGNYRGGVNILSPNADPQDFNGHGTHVAGIIAGRATESGIVGVAPRVYIYGVKAFNRKGSANLSDLLSAINWCIENKMQIVNMSFGMEKMSESMRQAIQIAHRKGIVMVAASGNQGFASKIDYPARYPETIAVTSISKNGHLSQFSNMGKGVDIAAPGDKIPSAWLNHSKREMSGTSMAVPHVTGTIALLLYLNRSLNPEQIRYILMQSSTKLKHLAGIGLINAYQAITFYKRLKR</sequence>
<dbReference type="PRINTS" id="PR00723">
    <property type="entry name" value="SUBTILISIN"/>
</dbReference>
<comment type="caution">
    <text evidence="9">The sequence shown here is derived from an EMBL/GenBank/DDBJ whole genome shotgun (WGS) entry which is preliminary data.</text>
</comment>
<dbReference type="PROSITE" id="PS00137">
    <property type="entry name" value="SUBTILASE_HIS"/>
    <property type="match status" value="1"/>
</dbReference>
<evidence type="ECO:0000313" key="10">
    <source>
        <dbReference type="Proteomes" id="UP000535491"/>
    </source>
</evidence>
<dbReference type="PROSITE" id="PS51892">
    <property type="entry name" value="SUBTILASE"/>
    <property type="match status" value="1"/>
</dbReference>
<dbReference type="RefSeq" id="WP_198065821.1">
    <property type="nucleotide sequence ID" value="NZ_JAECVR010000001.1"/>
</dbReference>
<reference evidence="9 10" key="1">
    <citation type="submission" date="2020-07" db="EMBL/GenBank/DDBJ databases">
        <authorList>
            <person name="Feng H."/>
        </authorList>
    </citation>
    <scope>NUCLEOTIDE SEQUENCE [LARGE SCALE GENOMIC DNA]</scope>
    <source>
        <strain evidence="10">s-10</strain>
    </source>
</reference>
<dbReference type="GO" id="GO:0046872">
    <property type="term" value="F:metal ion binding"/>
    <property type="evidence" value="ECO:0007669"/>
    <property type="project" value="UniProtKB-KW"/>
</dbReference>
<feature type="active site" description="Charge relay system" evidence="6">
    <location>
        <position position="163"/>
    </location>
</feature>
<dbReference type="InterPro" id="IPR036852">
    <property type="entry name" value="Peptidase_S8/S53_dom_sf"/>
</dbReference>
<dbReference type="PROSITE" id="PS00136">
    <property type="entry name" value="SUBTILASE_ASP"/>
    <property type="match status" value="1"/>
</dbReference>
<evidence type="ECO:0000259" key="8">
    <source>
        <dbReference type="Pfam" id="PF00082"/>
    </source>
</evidence>
<keyword evidence="5 6" id="KW-0720">Serine protease</keyword>
<dbReference type="AlphaFoldDB" id="A0A7W1WN40"/>
<protein>
    <submittedName>
        <fullName evidence="9">S8 family peptidase</fullName>
    </submittedName>
</protein>
<feature type="active site" description="Charge relay system" evidence="6">
    <location>
        <position position="130"/>
    </location>
</feature>
<dbReference type="Pfam" id="PF00082">
    <property type="entry name" value="Peptidase_S8"/>
    <property type="match status" value="1"/>
</dbReference>
<dbReference type="InterPro" id="IPR050131">
    <property type="entry name" value="Peptidase_S8_subtilisin-like"/>
</dbReference>
<keyword evidence="3" id="KW-0479">Metal-binding</keyword>
<feature type="active site" description="Charge relay system" evidence="6">
    <location>
        <position position="317"/>
    </location>
</feature>
<evidence type="ECO:0000256" key="4">
    <source>
        <dbReference type="ARBA" id="ARBA00022801"/>
    </source>
</evidence>
<gene>
    <name evidence="9" type="ORF">H1191_01235</name>
</gene>
<dbReference type="CDD" id="cd07477">
    <property type="entry name" value="Peptidases_S8_Subtilisin_subset"/>
    <property type="match status" value="1"/>
</dbReference>
<dbReference type="GO" id="GO:0004252">
    <property type="term" value="F:serine-type endopeptidase activity"/>
    <property type="evidence" value="ECO:0007669"/>
    <property type="project" value="UniProtKB-UniRule"/>
</dbReference>
<dbReference type="PANTHER" id="PTHR43806:SF11">
    <property type="entry name" value="CEREVISIN-RELATED"/>
    <property type="match status" value="1"/>
</dbReference>
<evidence type="ECO:0000256" key="1">
    <source>
        <dbReference type="ARBA" id="ARBA00011073"/>
    </source>
</evidence>
<dbReference type="Gene3D" id="3.40.50.200">
    <property type="entry name" value="Peptidase S8/S53 domain"/>
    <property type="match status" value="1"/>
</dbReference>
<dbReference type="GO" id="GO:0006508">
    <property type="term" value="P:proteolysis"/>
    <property type="evidence" value="ECO:0007669"/>
    <property type="project" value="UniProtKB-KW"/>
</dbReference>
<keyword evidence="2 6" id="KW-0645">Protease</keyword>